<gene>
    <name evidence="5" type="ORF">SAY87_020682</name>
</gene>
<dbReference type="Proteomes" id="UP001345219">
    <property type="component" value="Chromosome 16"/>
</dbReference>
<dbReference type="AlphaFoldDB" id="A0AAN7JR18"/>
<dbReference type="PANTHER" id="PTHR11527">
    <property type="entry name" value="HEAT-SHOCK PROTEIN 20 FAMILY MEMBER"/>
    <property type="match status" value="1"/>
</dbReference>
<evidence type="ECO:0000256" key="1">
    <source>
        <dbReference type="ARBA" id="ARBA00023016"/>
    </source>
</evidence>
<protein>
    <recommendedName>
        <fullName evidence="4">SHSP domain-containing protein</fullName>
    </recommendedName>
</protein>
<evidence type="ECO:0000259" key="4">
    <source>
        <dbReference type="PROSITE" id="PS01031"/>
    </source>
</evidence>
<evidence type="ECO:0000313" key="5">
    <source>
        <dbReference type="EMBL" id="KAK4751884.1"/>
    </source>
</evidence>
<keyword evidence="1" id="KW-0346">Stress response</keyword>
<comment type="similarity">
    <text evidence="2 3">Belongs to the small heat shock protein (HSP20) family.</text>
</comment>
<proteinExistence type="inferred from homology"/>
<dbReference type="Gene3D" id="2.60.40.790">
    <property type="match status" value="1"/>
</dbReference>
<evidence type="ECO:0000256" key="3">
    <source>
        <dbReference type="RuleBase" id="RU003616"/>
    </source>
</evidence>
<dbReference type="InterPro" id="IPR031107">
    <property type="entry name" value="Small_HSP"/>
</dbReference>
<evidence type="ECO:0000256" key="2">
    <source>
        <dbReference type="PROSITE-ProRule" id="PRU00285"/>
    </source>
</evidence>
<sequence>MEEDLKVEVEENSVLRISGERKTEKEMEGERWHRAERTTGRFWRQFRLPANVDMDRVSAHVEDGVLKIKVPKLAEGKTKQAKVIEIAGSGPTEEGIKATETEL</sequence>
<dbReference type="SUPFAM" id="SSF49764">
    <property type="entry name" value="HSP20-like chaperones"/>
    <property type="match status" value="1"/>
</dbReference>
<keyword evidence="6" id="KW-1185">Reference proteome</keyword>
<name>A0AAN7JR18_9MYRT</name>
<dbReference type="InterPro" id="IPR002068">
    <property type="entry name" value="A-crystallin/Hsp20_dom"/>
</dbReference>
<dbReference type="PROSITE" id="PS01031">
    <property type="entry name" value="SHSP"/>
    <property type="match status" value="1"/>
</dbReference>
<dbReference type="InterPro" id="IPR008978">
    <property type="entry name" value="HSP20-like_chaperone"/>
</dbReference>
<dbReference type="Pfam" id="PF00011">
    <property type="entry name" value="HSP20"/>
    <property type="match status" value="1"/>
</dbReference>
<dbReference type="EMBL" id="JAXIOK010000016">
    <property type="protein sequence ID" value="KAK4751884.1"/>
    <property type="molecule type" value="Genomic_DNA"/>
</dbReference>
<organism evidence="5 6">
    <name type="scientific">Trapa incisa</name>
    <dbReference type="NCBI Taxonomy" id="236973"/>
    <lineage>
        <taxon>Eukaryota</taxon>
        <taxon>Viridiplantae</taxon>
        <taxon>Streptophyta</taxon>
        <taxon>Embryophyta</taxon>
        <taxon>Tracheophyta</taxon>
        <taxon>Spermatophyta</taxon>
        <taxon>Magnoliopsida</taxon>
        <taxon>eudicotyledons</taxon>
        <taxon>Gunneridae</taxon>
        <taxon>Pentapetalae</taxon>
        <taxon>rosids</taxon>
        <taxon>malvids</taxon>
        <taxon>Myrtales</taxon>
        <taxon>Lythraceae</taxon>
        <taxon>Trapa</taxon>
    </lineage>
</organism>
<feature type="domain" description="SHSP" evidence="4">
    <location>
        <begin position="1"/>
        <end position="89"/>
    </location>
</feature>
<accession>A0AAN7JR18</accession>
<evidence type="ECO:0000313" key="6">
    <source>
        <dbReference type="Proteomes" id="UP001345219"/>
    </source>
</evidence>
<reference evidence="5 6" key="1">
    <citation type="journal article" date="2023" name="Hortic Res">
        <title>Pangenome of water caltrop reveals structural variations and asymmetric subgenome divergence after allopolyploidization.</title>
        <authorList>
            <person name="Zhang X."/>
            <person name="Chen Y."/>
            <person name="Wang L."/>
            <person name="Yuan Y."/>
            <person name="Fang M."/>
            <person name="Shi L."/>
            <person name="Lu R."/>
            <person name="Comes H.P."/>
            <person name="Ma Y."/>
            <person name="Chen Y."/>
            <person name="Huang G."/>
            <person name="Zhou Y."/>
            <person name="Zheng Z."/>
            <person name="Qiu Y."/>
        </authorList>
    </citation>
    <scope>NUCLEOTIDE SEQUENCE [LARGE SCALE GENOMIC DNA]</scope>
    <source>
        <tissue evidence="5">Roots</tissue>
    </source>
</reference>
<comment type="caution">
    <text evidence="5">The sequence shown here is derived from an EMBL/GenBank/DDBJ whole genome shotgun (WGS) entry which is preliminary data.</text>
</comment>